<proteinExistence type="predicted"/>
<evidence type="ECO:0000313" key="2">
    <source>
        <dbReference type="Proteomes" id="UP000798662"/>
    </source>
</evidence>
<reference evidence="1" key="1">
    <citation type="submission" date="2019-11" db="EMBL/GenBank/DDBJ databases">
        <title>Nori genome reveals adaptations in red seaweeds to the harsh intertidal environment.</title>
        <authorList>
            <person name="Wang D."/>
            <person name="Mao Y."/>
        </authorList>
    </citation>
    <scope>NUCLEOTIDE SEQUENCE</scope>
    <source>
        <tissue evidence="1">Gametophyte</tissue>
    </source>
</reference>
<sequence length="290" mass="32749">MGAPRDPVWLHVVPGSKHKHVKCNFCGKEMFSNPTWLKRHIVGDKCTPPRNVKITLLQRLLGSGKKGADDKYAAELASMQTDDNPSAKRTRPSSGAASTASPLLSKEYLELSRIVDMFVRRSVADGDLVIGGDGWTDRLNNCIYNLLFFTPEPVYEETKVWGESRHSAVKTADFFTEHIEKLGPRNVCAFISDTENKMKAVWDLLKERYPWLLIIPCGGHCMDLLHGDISKHAYVARALAFCNSMTQYWKMHSFPKKVLERCQMAEYKKTIELQRPGSTRWSSQVTAASV</sequence>
<keyword evidence="2" id="KW-1185">Reference proteome</keyword>
<comment type="caution">
    <text evidence="1">The sequence shown here is derived from an EMBL/GenBank/DDBJ whole genome shotgun (WGS) entry which is preliminary data.</text>
</comment>
<dbReference type="EMBL" id="CM020619">
    <property type="protein sequence ID" value="KAK1865963.1"/>
    <property type="molecule type" value="Genomic_DNA"/>
</dbReference>
<accession>A0ACC3C7W3</accession>
<name>A0ACC3C7W3_PYRYE</name>
<protein>
    <submittedName>
        <fullName evidence="1">Uncharacterized protein</fullName>
    </submittedName>
</protein>
<organism evidence="1 2">
    <name type="scientific">Pyropia yezoensis</name>
    <name type="common">Susabi-nori</name>
    <name type="synonym">Porphyra yezoensis</name>
    <dbReference type="NCBI Taxonomy" id="2788"/>
    <lineage>
        <taxon>Eukaryota</taxon>
        <taxon>Rhodophyta</taxon>
        <taxon>Bangiophyceae</taxon>
        <taxon>Bangiales</taxon>
        <taxon>Bangiaceae</taxon>
        <taxon>Pyropia</taxon>
    </lineage>
</organism>
<gene>
    <name evidence="1" type="ORF">I4F81_008484</name>
</gene>
<dbReference type="Proteomes" id="UP000798662">
    <property type="component" value="Chromosome 2"/>
</dbReference>
<evidence type="ECO:0000313" key="1">
    <source>
        <dbReference type="EMBL" id="KAK1865963.1"/>
    </source>
</evidence>